<dbReference type="RefSeq" id="WP_116612465.1">
    <property type="nucleotide sequence ID" value="NZ_QEOB01000012.1"/>
</dbReference>
<evidence type="ECO:0008006" key="4">
    <source>
        <dbReference type="Google" id="ProtNLM"/>
    </source>
</evidence>
<feature type="chain" id="PRO_5047112509" description="TrbM protein" evidence="1">
    <location>
        <begin position="21"/>
        <end position="99"/>
    </location>
</feature>
<keyword evidence="3" id="KW-1185">Reference proteome</keyword>
<protein>
    <recommendedName>
        <fullName evidence="4">TrbM protein</fullName>
    </recommendedName>
</protein>
<evidence type="ECO:0000256" key="1">
    <source>
        <dbReference type="SAM" id="SignalP"/>
    </source>
</evidence>
<evidence type="ECO:0000313" key="3">
    <source>
        <dbReference type="Proteomes" id="UP000245712"/>
    </source>
</evidence>
<evidence type="ECO:0000313" key="2">
    <source>
        <dbReference type="EMBL" id="PVX79897.1"/>
    </source>
</evidence>
<dbReference type="EMBL" id="QEOB01000012">
    <property type="protein sequence ID" value="PVX79897.1"/>
    <property type="molecule type" value="Genomic_DNA"/>
</dbReference>
<dbReference type="InterPro" id="IPR048087">
    <property type="entry name" value="VF_A0006-like"/>
</dbReference>
<accession>A0ABX5KJ51</accession>
<comment type="caution">
    <text evidence="2">The sequence shown here is derived from an EMBL/GenBank/DDBJ whole genome shotgun (WGS) entry which is preliminary data.</text>
</comment>
<sequence>MLRLRMIALAALMTPLLAQAYANGPAAYDQCVLHALKNSRNSANVGVLRNACDKLYRGGAMTLPREKKYYTCLLHALPGVEDNGAVQQIMTICSRQRSM</sequence>
<proteinExistence type="predicted"/>
<dbReference type="NCBIfam" id="NF041602">
    <property type="entry name" value="VF_A0006_fam"/>
    <property type="match status" value="1"/>
</dbReference>
<reference evidence="2 3" key="1">
    <citation type="submission" date="2018-05" db="EMBL/GenBank/DDBJ databases">
        <title>Genomic Encyclopedia of Type Strains, Phase IV (KMG-V): Genome sequencing to study the core and pangenomes of soil and plant-associated prokaryotes.</title>
        <authorList>
            <person name="Whitman W."/>
        </authorList>
    </citation>
    <scope>NUCLEOTIDE SEQUENCE [LARGE SCALE GENOMIC DNA]</scope>
    <source>
        <strain evidence="2 3">SCZa-39</strain>
    </source>
</reference>
<keyword evidence="1" id="KW-0732">Signal</keyword>
<organism evidence="2 3">
    <name type="scientific">Paraburkholderia unamae</name>
    <dbReference type="NCBI Taxonomy" id="219649"/>
    <lineage>
        <taxon>Bacteria</taxon>
        <taxon>Pseudomonadati</taxon>
        <taxon>Pseudomonadota</taxon>
        <taxon>Betaproteobacteria</taxon>
        <taxon>Burkholderiales</taxon>
        <taxon>Burkholderiaceae</taxon>
        <taxon>Paraburkholderia</taxon>
    </lineage>
</organism>
<name>A0ABX5KJ51_9BURK</name>
<feature type="signal peptide" evidence="1">
    <location>
        <begin position="1"/>
        <end position="20"/>
    </location>
</feature>
<gene>
    <name evidence="2" type="ORF">C7402_11284</name>
</gene>
<dbReference type="Proteomes" id="UP000245712">
    <property type="component" value="Unassembled WGS sequence"/>
</dbReference>